<feature type="domain" description="UspA" evidence="2">
    <location>
        <begin position="64"/>
        <end position="202"/>
    </location>
</feature>
<accession>A0A5C6RYZ7</accession>
<protein>
    <submittedName>
        <fullName evidence="3">Universal stress protein</fullName>
    </submittedName>
</protein>
<evidence type="ECO:0000313" key="4">
    <source>
        <dbReference type="Proteomes" id="UP000321580"/>
    </source>
</evidence>
<comment type="similarity">
    <text evidence="1">Belongs to the universal stress protein A family.</text>
</comment>
<evidence type="ECO:0000256" key="1">
    <source>
        <dbReference type="ARBA" id="ARBA00008791"/>
    </source>
</evidence>
<dbReference type="Pfam" id="PF00582">
    <property type="entry name" value="Usp"/>
    <property type="match status" value="2"/>
</dbReference>
<organism evidence="3 4">
    <name type="scientific">Phaeodactylibacter luteus</name>
    <dbReference type="NCBI Taxonomy" id="1564516"/>
    <lineage>
        <taxon>Bacteria</taxon>
        <taxon>Pseudomonadati</taxon>
        <taxon>Bacteroidota</taxon>
        <taxon>Saprospiria</taxon>
        <taxon>Saprospirales</taxon>
        <taxon>Haliscomenobacteraceae</taxon>
        <taxon>Phaeodactylibacter</taxon>
    </lineage>
</organism>
<dbReference type="PANTHER" id="PTHR46268">
    <property type="entry name" value="STRESS RESPONSE PROTEIN NHAX"/>
    <property type="match status" value="1"/>
</dbReference>
<dbReference type="CDD" id="cd00293">
    <property type="entry name" value="USP-like"/>
    <property type="match status" value="1"/>
</dbReference>
<dbReference type="InterPro" id="IPR006016">
    <property type="entry name" value="UspA"/>
</dbReference>
<dbReference type="OrthoDB" id="9788959at2"/>
<sequence length="339" mass="37473">MLLLTTKKPINWLRHLSKTLLSSRRKPARRCLLQAQRPAASPEPFQRCCADAAQQRTTKTKATMKNLLIPIDFSENSRNAFRYAAAFSQLTGIEHARLLHVFTPEATGEADFIPPVAALMKAREEMLEGFVKDMAEEIGPFPFLAQTELSVGFPADEITAQSEEHDLVIMGTTGDGGLLEKVFGSVSSSVSQRSACPVLLVPPQAAFSGIRHIVYASSYESGDAAVIEKLMAFNAPFKACLHFVHVQDGKGKSLPDPANRNIFEELFEKGDPGFSFEMAEVESESLDKGLDNYAQQCQAELMVMVTKPRGFWANIMHRSATKQIVLHAQRPVLVLHLDE</sequence>
<evidence type="ECO:0000313" key="3">
    <source>
        <dbReference type="EMBL" id="TXB66592.1"/>
    </source>
</evidence>
<dbReference type="PRINTS" id="PR01438">
    <property type="entry name" value="UNVRSLSTRESS"/>
</dbReference>
<reference evidence="3 4" key="1">
    <citation type="submission" date="2019-08" db="EMBL/GenBank/DDBJ databases">
        <title>Genome of Phaeodactylibacter luteus.</title>
        <authorList>
            <person name="Bowman J.P."/>
        </authorList>
    </citation>
    <scope>NUCLEOTIDE SEQUENCE [LARGE SCALE GENOMIC DNA]</scope>
    <source>
        <strain evidence="3 4">KCTC 42180</strain>
    </source>
</reference>
<keyword evidence="4" id="KW-1185">Reference proteome</keyword>
<dbReference type="EMBL" id="VOOR01000007">
    <property type="protein sequence ID" value="TXB66592.1"/>
    <property type="molecule type" value="Genomic_DNA"/>
</dbReference>
<dbReference type="Gene3D" id="3.40.50.12370">
    <property type="match status" value="1"/>
</dbReference>
<dbReference type="AlphaFoldDB" id="A0A5C6RYZ7"/>
<gene>
    <name evidence="3" type="ORF">FRY97_05245</name>
</gene>
<dbReference type="Proteomes" id="UP000321580">
    <property type="component" value="Unassembled WGS sequence"/>
</dbReference>
<comment type="caution">
    <text evidence="3">The sequence shown here is derived from an EMBL/GenBank/DDBJ whole genome shotgun (WGS) entry which is preliminary data.</text>
</comment>
<dbReference type="InterPro" id="IPR006015">
    <property type="entry name" value="Universal_stress_UspA"/>
</dbReference>
<dbReference type="SUPFAM" id="SSF52402">
    <property type="entry name" value="Adenine nucleotide alpha hydrolases-like"/>
    <property type="match status" value="2"/>
</dbReference>
<name>A0A5C6RYZ7_9BACT</name>
<evidence type="ECO:0000259" key="2">
    <source>
        <dbReference type="Pfam" id="PF00582"/>
    </source>
</evidence>
<feature type="domain" description="UspA" evidence="2">
    <location>
        <begin position="211"/>
        <end position="336"/>
    </location>
</feature>
<dbReference type="PANTHER" id="PTHR46268:SF6">
    <property type="entry name" value="UNIVERSAL STRESS PROTEIN UP12"/>
    <property type="match status" value="1"/>
</dbReference>
<proteinExistence type="inferred from homology"/>